<evidence type="ECO:0000313" key="9">
    <source>
        <dbReference type="Proteomes" id="UP001187343"/>
    </source>
</evidence>
<keyword evidence="5" id="KW-1133">Transmembrane helix</keyword>
<comment type="subcellular location">
    <subcellularLocation>
        <location evidence="1">Membrane</location>
        <topology evidence="1">Single-pass membrane protein</topology>
    </subcellularLocation>
</comment>
<evidence type="ECO:0000256" key="2">
    <source>
        <dbReference type="ARBA" id="ARBA00009458"/>
    </source>
</evidence>
<dbReference type="SMART" id="SM00337">
    <property type="entry name" value="BCL"/>
    <property type="match status" value="1"/>
</dbReference>
<dbReference type="GO" id="GO:0008630">
    <property type="term" value="P:intrinsic apoptotic signaling pathway in response to DNA damage"/>
    <property type="evidence" value="ECO:0007669"/>
    <property type="project" value="TreeGrafter"/>
</dbReference>
<dbReference type="Proteomes" id="UP001187343">
    <property type="component" value="Unassembled WGS sequence"/>
</dbReference>
<proteinExistence type="inferred from homology"/>
<dbReference type="EMBL" id="JAUYZG010000008">
    <property type="protein sequence ID" value="KAK2901080.1"/>
    <property type="molecule type" value="Genomic_DNA"/>
</dbReference>
<dbReference type="GO" id="GO:0005741">
    <property type="term" value="C:mitochondrial outer membrane"/>
    <property type="evidence" value="ECO:0007669"/>
    <property type="project" value="TreeGrafter"/>
</dbReference>
<evidence type="ECO:0000256" key="1">
    <source>
        <dbReference type="ARBA" id="ARBA00004167"/>
    </source>
</evidence>
<reference evidence="8" key="1">
    <citation type="submission" date="2023-08" db="EMBL/GenBank/DDBJ databases">
        <title>Chromosome-level Genome Assembly of mud carp (Cirrhinus molitorella).</title>
        <authorList>
            <person name="Liu H."/>
        </authorList>
    </citation>
    <scope>NUCLEOTIDE SEQUENCE</scope>
    <source>
        <strain evidence="8">Prfri</strain>
        <tissue evidence="8">Muscle</tissue>
    </source>
</reference>
<dbReference type="SUPFAM" id="SSF56854">
    <property type="entry name" value="Bcl-2 inhibitors of programmed cell death"/>
    <property type="match status" value="1"/>
</dbReference>
<keyword evidence="4" id="KW-0053">Apoptosis</keyword>
<dbReference type="InterPro" id="IPR036834">
    <property type="entry name" value="Bcl-2-like_sf"/>
</dbReference>
<dbReference type="PROSITE" id="PS50062">
    <property type="entry name" value="BCL2_FAMILY"/>
    <property type="match status" value="1"/>
</dbReference>
<dbReference type="GO" id="GO:0051400">
    <property type="term" value="F:BH domain binding"/>
    <property type="evidence" value="ECO:0007669"/>
    <property type="project" value="TreeGrafter"/>
</dbReference>
<keyword evidence="6" id="KW-0472">Membrane</keyword>
<dbReference type="Gene3D" id="1.10.437.10">
    <property type="entry name" value="Blc2-like"/>
    <property type="match status" value="1"/>
</dbReference>
<dbReference type="AlphaFoldDB" id="A0AA88Q074"/>
<dbReference type="Pfam" id="PF00452">
    <property type="entry name" value="Bcl-2"/>
    <property type="match status" value="1"/>
</dbReference>
<dbReference type="CDD" id="cd06845">
    <property type="entry name" value="Bcl-2_like"/>
    <property type="match status" value="1"/>
</dbReference>
<dbReference type="PANTHER" id="PTHR11256:SF48">
    <property type="entry name" value="BCL-2-RELATED OVARIAN KILLER PROTEIN"/>
    <property type="match status" value="1"/>
</dbReference>
<protein>
    <recommendedName>
        <fullName evidence="7">Bcl-2 Bcl-2 homology region 1-3 domain-containing protein</fullName>
    </recommendedName>
</protein>
<sequence>MFCSCQTNMRHMNVFDRSSVFAAEMMEVFDRTPTEKELVFQSKELCRDFIHSRLIREGLSWSKVESDLPEPHGALVDVSMVLLKLGDELECMRPYVYRNIAKQLNISVAVEAVVSDAFLSVATEILVMGITWGKVVAIYAVAAGLAVDCVRQGHPVVVHAIVDSLGEFVRRNLVPWLKKRGGWGDILKCVVNMDSRARAHWLSTAVFTWRQFLKAMYIYLTKQPLN</sequence>
<dbReference type="InterPro" id="IPR026298">
    <property type="entry name" value="Bcl-2_fam"/>
</dbReference>
<evidence type="ECO:0000313" key="8">
    <source>
        <dbReference type="EMBL" id="KAK2901080.1"/>
    </source>
</evidence>
<evidence type="ECO:0000256" key="5">
    <source>
        <dbReference type="ARBA" id="ARBA00022989"/>
    </source>
</evidence>
<dbReference type="GO" id="GO:0001836">
    <property type="term" value="P:release of cytochrome c from mitochondria"/>
    <property type="evidence" value="ECO:0007669"/>
    <property type="project" value="TreeGrafter"/>
</dbReference>
<dbReference type="InterPro" id="IPR046371">
    <property type="entry name" value="Bcl-2_BH1-3"/>
</dbReference>
<dbReference type="InterPro" id="IPR002475">
    <property type="entry name" value="Bcl2-like"/>
</dbReference>
<evidence type="ECO:0000259" key="7">
    <source>
        <dbReference type="SMART" id="SM00337"/>
    </source>
</evidence>
<evidence type="ECO:0000256" key="3">
    <source>
        <dbReference type="ARBA" id="ARBA00022692"/>
    </source>
</evidence>
<dbReference type="PRINTS" id="PR01862">
    <property type="entry name" value="BCL2FAMILY"/>
</dbReference>
<evidence type="ECO:0000256" key="6">
    <source>
        <dbReference type="ARBA" id="ARBA00023136"/>
    </source>
</evidence>
<feature type="domain" description="Bcl-2 Bcl-2 homology region 1-3" evidence="7">
    <location>
        <begin position="82"/>
        <end position="183"/>
    </location>
</feature>
<gene>
    <name evidence="8" type="ORF">Q8A67_009195</name>
</gene>
<keyword evidence="3" id="KW-0812">Transmembrane</keyword>
<name>A0AA88Q074_9TELE</name>
<organism evidence="8 9">
    <name type="scientific">Cirrhinus molitorella</name>
    <name type="common">mud carp</name>
    <dbReference type="NCBI Taxonomy" id="172907"/>
    <lineage>
        <taxon>Eukaryota</taxon>
        <taxon>Metazoa</taxon>
        <taxon>Chordata</taxon>
        <taxon>Craniata</taxon>
        <taxon>Vertebrata</taxon>
        <taxon>Euteleostomi</taxon>
        <taxon>Actinopterygii</taxon>
        <taxon>Neopterygii</taxon>
        <taxon>Teleostei</taxon>
        <taxon>Ostariophysi</taxon>
        <taxon>Cypriniformes</taxon>
        <taxon>Cyprinidae</taxon>
        <taxon>Labeoninae</taxon>
        <taxon>Labeonini</taxon>
        <taxon>Cirrhinus</taxon>
    </lineage>
</organism>
<evidence type="ECO:0000256" key="4">
    <source>
        <dbReference type="ARBA" id="ARBA00022703"/>
    </source>
</evidence>
<keyword evidence="9" id="KW-1185">Reference proteome</keyword>
<accession>A0AA88Q074</accession>
<comment type="similarity">
    <text evidence="2">Belongs to the Bcl-2 family.</text>
</comment>
<comment type="caution">
    <text evidence="8">The sequence shown here is derived from an EMBL/GenBank/DDBJ whole genome shotgun (WGS) entry which is preliminary data.</text>
</comment>
<dbReference type="GO" id="GO:0042981">
    <property type="term" value="P:regulation of apoptotic process"/>
    <property type="evidence" value="ECO:0007669"/>
    <property type="project" value="InterPro"/>
</dbReference>
<dbReference type="PANTHER" id="PTHR11256">
    <property type="entry name" value="BCL-2 RELATED"/>
    <property type="match status" value="1"/>
</dbReference>
<dbReference type="GO" id="GO:0097192">
    <property type="term" value="P:extrinsic apoptotic signaling pathway in absence of ligand"/>
    <property type="evidence" value="ECO:0007669"/>
    <property type="project" value="TreeGrafter"/>
</dbReference>